<evidence type="ECO:0000313" key="1">
    <source>
        <dbReference type="EMBL" id="KAJ1876743.1"/>
    </source>
</evidence>
<gene>
    <name evidence="1" type="ORF">LPJ66_012252</name>
</gene>
<proteinExistence type="predicted"/>
<organism evidence="1 2">
    <name type="scientific">Kickxella alabastrina</name>
    <dbReference type="NCBI Taxonomy" id="61397"/>
    <lineage>
        <taxon>Eukaryota</taxon>
        <taxon>Fungi</taxon>
        <taxon>Fungi incertae sedis</taxon>
        <taxon>Zoopagomycota</taxon>
        <taxon>Kickxellomycotina</taxon>
        <taxon>Kickxellomycetes</taxon>
        <taxon>Kickxellales</taxon>
        <taxon>Kickxellaceae</taxon>
        <taxon>Kickxella</taxon>
    </lineage>
</organism>
<evidence type="ECO:0000313" key="2">
    <source>
        <dbReference type="Proteomes" id="UP001150581"/>
    </source>
</evidence>
<name>A0ACC1HW09_9FUNG</name>
<keyword evidence="2" id="KW-1185">Reference proteome</keyword>
<comment type="caution">
    <text evidence="1">The sequence shown here is derived from an EMBL/GenBank/DDBJ whole genome shotgun (WGS) entry which is preliminary data.</text>
</comment>
<protein>
    <submittedName>
        <fullName evidence="1">Uncharacterized protein</fullName>
    </submittedName>
</protein>
<dbReference type="EMBL" id="JANBPG010004349">
    <property type="protein sequence ID" value="KAJ1876743.1"/>
    <property type="molecule type" value="Genomic_DNA"/>
</dbReference>
<accession>A0ACC1HW09</accession>
<dbReference type="Proteomes" id="UP001150581">
    <property type="component" value="Unassembled WGS sequence"/>
</dbReference>
<reference evidence="1" key="1">
    <citation type="submission" date="2022-07" db="EMBL/GenBank/DDBJ databases">
        <title>Phylogenomic reconstructions and comparative analyses of Kickxellomycotina fungi.</title>
        <authorList>
            <person name="Reynolds N.K."/>
            <person name="Stajich J.E."/>
            <person name="Barry K."/>
            <person name="Grigoriev I.V."/>
            <person name="Crous P."/>
            <person name="Smith M.E."/>
        </authorList>
    </citation>
    <scope>NUCLEOTIDE SEQUENCE</scope>
    <source>
        <strain evidence="1">Benny 63K</strain>
    </source>
</reference>
<sequence>MGGLLMTRPLSLQPKADDIGLARRAAKTYRNGPQLIMPYLYLGGEDNAVPSTLQALGVTHILNVAREVAQAQDCNMECRHFAWDHNEAVLERYFDECFAFIDEARNAHCGVLVHCQLGVSRSASLVIAYVMRTMALGFPQAYEYVRLRAPCISPNLSLIAQLTEYGRKTERVPELCTSPESLSSMSGSENASPMECEGDAQQLLDAKPVSGAGAGAGAAKGGSDRQGMADIVAGRHPFFLS</sequence>